<gene>
    <name evidence="2" type="ORF">METZ01_LOCUS241959</name>
</gene>
<organism evidence="2">
    <name type="scientific">marine metagenome</name>
    <dbReference type="NCBI Taxonomy" id="408172"/>
    <lineage>
        <taxon>unclassified sequences</taxon>
        <taxon>metagenomes</taxon>
        <taxon>ecological metagenomes</taxon>
    </lineage>
</organism>
<proteinExistence type="predicted"/>
<protein>
    <recommendedName>
        <fullName evidence="1">tRNA methyltransferase TRMD/TRM10-type domain-containing protein</fullName>
    </recommendedName>
</protein>
<sequence>MKIDVIAIFPEILEMALHVGILKRAIDRGLLEVRLHDLRSFAEDNRRTVDDYPYGGESGMVLKPEPLFAAVRSLEPKEATRVVFLTPQGKPFNQRMAERFSLETHLILICGRYKGIDQRVREKLITDEISIGDYVLSGG</sequence>
<dbReference type="SUPFAM" id="SSF75217">
    <property type="entry name" value="alpha/beta knot"/>
    <property type="match status" value="1"/>
</dbReference>
<evidence type="ECO:0000313" key="2">
    <source>
        <dbReference type="EMBL" id="SVB89105.1"/>
    </source>
</evidence>
<dbReference type="InterPro" id="IPR029026">
    <property type="entry name" value="tRNA_m1G_MTases_N"/>
</dbReference>
<dbReference type="GO" id="GO:0052906">
    <property type="term" value="F:tRNA (guanine(37)-N1)-methyltransferase activity"/>
    <property type="evidence" value="ECO:0007669"/>
    <property type="project" value="InterPro"/>
</dbReference>
<dbReference type="Pfam" id="PF01746">
    <property type="entry name" value="tRNA_m1G_MT"/>
    <property type="match status" value="1"/>
</dbReference>
<dbReference type="AlphaFoldDB" id="A0A382HPV9"/>
<dbReference type="PANTHER" id="PTHR46417:SF1">
    <property type="entry name" value="TRNA (GUANINE-N(1)-)-METHYLTRANSFERASE"/>
    <property type="match status" value="1"/>
</dbReference>
<dbReference type="GO" id="GO:0005829">
    <property type="term" value="C:cytosol"/>
    <property type="evidence" value="ECO:0007669"/>
    <property type="project" value="TreeGrafter"/>
</dbReference>
<dbReference type="GO" id="GO:0002939">
    <property type="term" value="P:tRNA N1-guanine methylation"/>
    <property type="evidence" value="ECO:0007669"/>
    <property type="project" value="TreeGrafter"/>
</dbReference>
<feature type="non-terminal residue" evidence="2">
    <location>
        <position position="139"/>
    </location>
</feature>
<dbReference type="InterPro" id="IPR029028">
    <property type="entry name" value="Alpha/beta_knot_MTases"/>
</dbReference>
<dbReference type="InterPro" id="IPR016009">
    <property type="entry name" value="tRNA_MeTrfase_TRMD/TRM10"/>
</dbReference>
<reference evidence="2" key="1">
    <citation type="submission" date="2018-05" db="EMBL/GenBank/DDBJ databases">
        <authorList>
            <person name="Lanie J.A."/>
            <person name="Ng W.-L."/>
            <person name="Kazmierczak K.M."/>
            <person name="Andrzejewski T.M."/>
            <person name="Davidsen T.M."/>
            <person name="Wayne K.J."/>
            <person name="Tettelin H."/>
            <person name="Glass J.I."/>
            <person name="Rusch D."/>
            <person name="Podicherti R."/>
            <person name="Tsui H.-C.T."/>
            <person name="Winkler M.E."/>
        </authorList>
    </citation>
    <scope>NUCLEOTIDE SEQUENCE</scope>
</reference>
<accession>A0A382HPV9</accession>
<dbReference type="InterPro" id="IPR002649">
    <property type="entry name" value="tRNA_m1G_MeTrfase_TrmD"/>
</dbReference>
<dbReference type="Gene3D" id="3.40.1280.10">
    <property type="match status" value="1"/>
</dbReference>
<dbReference type="PANTHER" id="PTHR46417">
    <property type="entry name" value="TRNA (GUANINE-N(1)-)-METHYLTRANSFERASE"/>
    <property type="match status" value="1"/>
</dbReference>
<name>A0A382HPV9_9ZZZZ</name>
<evidence type="ECO:0000259" key="1">
    <source>
        <dbReference type="Pfam" id="PF01746"/>
    </source>
</evidence>
<dbReference type="EMBL" id="UINC01062460">
    <property type="protein sequence ID" value="SVB89105.1"/>
    <property type="molecule type" value="Genomic_DNA"/>
</dbReference>
<feature type="domain" description="tRNA methyltransferase TRMD/TRM10-type" evidence="1">
    <location>
        <begin position="1"/>
        <end position="139"/>
    </location>
</feature>